<sequence length="88" mass="9789">MPYDHWTSKAGITAPCHTARGPGGEEYLVPGCAARANDPDADCTCEDFEQAARRRILVLEAEIEKYKGLYQGLCEDYRKVLQQGRGRA</sequence>
<evidence type="ECO:0000313" key="1">
    <source>
        <dbReference type="EMBL" id="MQS17595.1"/>
    </source>
</evidence>
<keyword evidence="2" id="KW-1185">Reference proteome</keyword>
<dbReference type="RefSeq" id="WP_153470814.1">
    <property type="nucleotide sequence ID" value="NZ_WBOF01000005.1"/>
</dbReference>
<organism evidence="1 2">
    <name type="scientific">Streptomyces kaniharaensis</name>
    <dbReference type="NCBI Taxonomy" id="212423"/>
    <lineage>
        <taxon>Bacteria</taxon>
        <taxon>Bacillati</taxon>
        <taxon>Actinomycetota</taxon>
        <taxon>Actinomycetes</taxon>
        <taxon>Kitasatosporales</taxon>
        <taxon>Streptomycetaceae</taxon>
        <taxon>Streptomyces</taxon>
    </lineage>
</organism>
<protein>
    <submittedName>
        <fullName evidence="1">Uncharacterized protein</fullName>
    </submittedName>
</protein>
<evidence type="ECO:0000313" key="2">
    <source>
        <dbReference type="Proteomes" id="UP000450000"/>
    </source>
</evidence>
<dbReference type="OrthoDB" id="4242277at2"/>
<dbReference type="EMBL" id="WBOF01000005">
    <property type="protein sequence ID" value="MQS17595.1"/>
    <property type="molecule type" value="Genomic_DNA"/>
</dbReference>
<name>A0A6N7L311_9ACTN</name>
<gene>
    <name evidence="1" type="ORF">F7Q99_36770</name>
</gene>
<accession>A0A6N7L311</accession>
<proteinExistence type="predicted"/>
<dbReference type="AlphaFoldDB" id="A0A6N7L311"/>
<dbReference type="Proteomes" id="UP000450000">
    <property type="component" value="Unassembled WGS sequence"/>
</dbReference>
<comment type="caution">
    <text evidence="1">The sequence shown here is derived from an EMBL/GenBank/DDBJ whole genome shotgun (WGS) entry which is preliminary data.</text>
</comment>
<reference evidence="1 2" key="1">
    <citation type="submission" date="2019-09" db="EMBL/GenBank/DDBJ databases">
        <title>Genome Sequences of Streptomyces kaniharaensis ATCC 21070.</title>
        <authorList>
            <person name="Zhu W."/>
            <person name="De Crecy-Lagard V."/>
            <person name="Richards N.G."/>
        </authorList>
    </citation>
    <scope>NUCLEOTIDE SEQUENCE [LARGE SCALE GENOMIC DNA]</scope>
    <source>
        <strain evidence="1 2">SF-557</strain>
    </source>
</reference>